<keyword evidence="2" id="KW-1185">Reference proteome</keyword>
<reference evidence="1" key="2">
    <citation type="submission" date="2022-06" db="UniProtKB">
        <authorList>
            <consortium name="EnsemblMetazoa"/>
        </authorList>
    </citation>
    <scope>IDENTIFICATION</scope>
    <source>
        <strain evidence="1">PS312</strain>
    </source>
</reference>
<evidence type="ECO:0000313" key="1">
    <source>
        <dbReference type="EnsemblMetazoa" id="PPA44817.1"/>
    </source>
</evidence>
<gene>
    <name evidence="1" type="primary">WBGene00283186</name>
</gene>
<dbReference type="EnsemblMetazoa" id="PPA44817.1">
    <property type="protein sequence ID" value="PPA44817.1"/>
    <property type="gene ID" value="WBGene00283186"/>
</dbReference>
<name>A0A2A6B4S3_PRIPA</name>
<accession>A0A2A6B4S3</accession>
<sequence length="75" mass="8970">MRKRSGPKWIPPYHLQQAGRRLPIVVWDYRIPRHDDNQPVRLHRLQYLHHLGRRAVLPVVEAVVHPERKYCGYGS</sequence>
<dbReference type="AlphaFoldDB" id="A0A2A6B4S3"/>
<accession>A0A8R1Z3S2</accession>
<protein>
    <submittedName>
        <fullName evidence="1">Uncharacterized protein</fullName>
    </submittedName>
</protein>
<proteinExistence type="predicted"/>
<reference evidence="2" key="1">
    <citation type="journal article" date="2008" name="Nat. Genet.">
        <title>The Pristionchus pacificus genome provides a unique perspective on nematode lifestyle and parasitism.</title>
        <authorList>
            <person name="Dieterich C."/>
            <person name="Clifton S.W."/>
            <person name="Schuster L.N."/>
            <person name="Chinwalla A."/>
            <person name="Delehaunty K."/>
            <person name="Dinkelacker I."/>
            <person name="Fulton L."/>
            <person name="Fulton R."/>
            <person name="Godfrey J."/>
            <person name="Minx P."/>
            <person name="Mitreva M."/>
            <person name="Roeseler W."/>
            <person name="Tian H."/>
            <person name="Witte H."/>
            <person name="Yang S.P."/>
            <person name="Wilson R.K."/>
            <person name="Sommer R.J."/>
        </authorList>
    </citation>
    <scope>NUCLEOTIDE SEQUENCE [LARGE SCALE GENOMIC DNA]</scope>
    <source>
        <strain evidence="2">PS312</strain>
    </source>
</reference>
<dbReference type="Proteomes" id="UP000005239">
    <property type="component" value="Unassembled WGS sequence"/>
</dbReference>
<organism evidence="1 2">
    <name type="scientific">Pristionchus pacificus</name>
    <name type="common">Parasitic nematode worm</name>
    <dbReference type="NCBI Taxonomy" id="54126"/>
    <lineage>
        <taxon>Eukaryota</taxon>
        <taxon>Metazoa</taxon>
        <taxon>Ecdysozoa</taxon>
        <taxon>Nematoda</taxon>
        <taxon>Chromadorea</taxon>
        <taxon>Rhabditida</taxon>
        <taxon>Rhabditina</taxon>
        <taxon>Diplogasteromorpha</taxon>
        <taxon>Diplogasteroidea</taxon>
        <taxon>Neodiplogasteridae</taxon>
        <taxon>Pristionchus</taxon>
    </lineage>
</organism>
<evidence type="ECO:0000313" key="2">
    <source>
        <dbReference type="Proteomes" id="UP000005239"/>
    </source>
</evidence>